<dbReference type="InterPro" id="IPR050456">
    <property type="entry name" value="DeoC/FbaB_aldolase"/>
</dbReference>
<dbReference type="Gene3D" id="3.20.20.70">
    <property type="entry name" value="Aldolase class I"/>
    <property type="match status" value="1"/>
</dbReference>
<dbReference type="PANTHER" id="PTHR47916">
    <property type="entry name" value="FRUCTOSE-BISPHOSPHATE ALDOLASE CLASS 1"/>
    <property type="match status" value="1"/>
</dbReference>
<comment type="caution">
    <text evidence="2">The sequence shown here is derived from an EMBL/GenBank/DDBJ whole genome shotgun (WGS) entry which is preliminary data.</text>
</comment>
<proteinExistence type="predicted"/>
<dbReference type="AlphaFoldDB" id="A0A840QG51"/>
<evidence type="ECO:0000313" key="2">
    <source>
        <dbReference type="EMBL" id="MBB5159824.1"/>
    </source>
</evidence>
<dbReference type="PIRSF" id="PIRSF038992">
    <property type="entry name" value="Aldolase_Ia"/>
    <property type="match status" value="1"/>
</dbReference>
<dbReference type="InterPro" id="IPR002915">
    <property type="entry name" value="DeoC/FbaB/LacD_aldolase"/>
</dbReference>
<keyword evidence="2" id="KW-0456">Lyase</keyword>
<dbReference type="Proteomes" id="UP000584374">
    <property type="component" value="Unassembled WGS sequence"/>
</dbReference>
<evidence type="ECO:0000256" key="1">
    <source>
        <dbReference type="SAM" id="MobiDB-lite"/>
    </source>
</evidence>
<feature type="region of interest" description="Disordered" evidence="1">
    <location>
        <begin position="267"/>
        <end position="293"/>
    </location>
</feature>
<dbReference type="InterPro" id="IPR041720">
    <property type="entry name" value="FbaB-like"/>
</dbReference>
<dbReference type="RefSeq" id="WP_184732824.1">
    <property type="nucleotide sequence ID" value="NZ_JACHIW010000003.1"/>
</dbReference>
<dbReference type="SMART" id="SM01133">
    <property type="entry name" value="DeoC"/>
    <property type="match status" value="1"/>
</dbReference>
<dbReference type="GO" id="GO:0004332">
    <property type="term" value="F:fructose-bisphosphate aldolase activity"/>
    <property type="evidence" value="ECO:0007669"/>
    <property type="project" value="UniProtKB-EC"/>
</dbReference>
<dbReference type="Pfam" id="PF01791">
    <property type="entry name" value="DeoC"/>
    <property type="match status" value="1"/>
</dbReference>
<protein>
    <submittedName>
        <fullName evidence="2">Class I fructose-bisphosphate aldolase</fullName>
        <ecNumber evidence="2">4.1.2.13</ecNumber>
    </submittedName>
</protein>
<dbReference type="SUPFAM" id="SSF51569">
    <property type="entry name" value="Aldolase"/>
    <property type="match status" value="1"/>
</dbReference>
<gene>
    <name evidence="2" type="ORF">BJ970_007424</name>
</gene>
<accession>A0A840QG51</accession>
<name>A0A840QG51_9PSEU</name>
<organism evidence="2 3">
    <name type="scientific">Saccharopolyspora phatthalungensis</name>
    <dbReference type="NCBI Taxonomy" id="664693"/>
    <lineage>
        <taxon>Bacteria</taxon>
        <taxon>Bacillati</taxon>
        <taxon>Actinomycetota</taxon>
        <taxon>Actinomycetes</taxon>
        <taxon>Pseudonocardiales</taxon>
        <taxon>Pseudonocardiaceae</taxon>
        <taxon>Saccharopolyspora</taxon>
    </lineage>
</organism>
<dbReference type="EC" id="4.1.2.13" evidence="2"/>
<evidence type="ECO:0000313" key="3">
    <source>
        <dbReference type="Proteomes" id="UP000584374"/>
    </source>
</evidence>
<keyword evidence="3" id="KW-1185">Reference proteome</keyword>
<sequence>MSGSVGKQIRLGRILRPDTARTVCIGFDLALVDGPAGGGVDLRSVMSELIAGAPDGILVSPGAARLLSDCYIGRDAPALLVRLDWTNEFRAELNHEQASSCLIAQVEDAVALGADAVVTFLFLGYADSAAEADDIARNAAVSRACERLGVPHIVQAMAKGRRAKDRRLDPALVQLAARIAAEIGADLVKADYTGADSFATVAAGCPVPILVAGGPARDFDGTVQMAADAVAAGASGVVIGRNVLRAPQPARLIQAIRSVVHDGLPADQATPLTAPAQRSLADKGTPLTASAKR</sequence>
<reference evidence="2 3" key="1">
    <citation type="submission" date="2020-08" db="EMBL/GenBank/DDBJ databases">
        <title>Sequencing the genomes of 1000 actinobacteria strains.</title>
        <authorList>
            <person name="Klenk H.-P."/>
        </authorList>
    </citation>
    <scope>NUCLEOTIDE SEQUENCE [LARGE SCALE GENOMIC DNA]</scope>
    <source>
        <strain evidence="2 3">DSM 45584</strain>
    </source>
</reference>
<dbReference type="EMBL" id="JACHIW010000003">
    <property type="protein sequence ID" value="MBB5159824.1"/>
    <property type="molecule type" value="Genomic_DNA"/>
</dbReference>
<dbReference type="InterPro" id="IPR013785">
    <property type="entry name" value="Aldolase_TIM"/>
</dbReference>
<dbReference type="PANTHER" id="PTHR47916:SF1">
    <property type="entry name" value="3-HYDROXY-5-PHOSPHONOOXYPENTANE-2,4-DIONE THIOLASE"/>
    <property type="match status" value="1"/>
</dbReference>